<evidence type="ECO:0000256" key="2">
    <source>
        <dbReference type="SAM" id="SignalP"/>
    </source>
</evidence>
<accession>A0AAU9VN17</accession>
<proteinExistence type="predicted"/>
<dbReference type="Proteomes" id="UP001159428">
    <property type="component" value="Unassembled WGS sequence"/>
</dbReference>
<organism evidence="3 4">
    <name type="scientific">Pocillopora meandrina</name>
    <dbReference type="NCBI Taxonomy" id="46732"/>
    <lineage>
        <taxon>Eukaryota</taxon>
        <taxon>Metazoa</taxon>
        <taxon>Cnidaria</taxon>
        <taxon>Anthozoa</taxon>
        <taxon>Hexacorallia</taxon>
        <taxon>Scleractinia</taxon>
        <taxon>Astrocoeniina</taxon>
        <taxon>Pocilloporidae</taxon>
        <taxon>Pocillopora</taxon>
    </lineage>
</organism>
<protein>
    <submittedName>
        <fullName evidence="3">Uncharacterized protein</fullName>
    </submittedName>
</protein>
<gene>
    <name evidence="3" type="ORF">PMEA_00000348</name>
</gene>
<name>A0AAU9VN17_9CNID</name>
<comment type="caution">
    <text evidence="3">The sequence shown here is derived from an EMBL/GenBank/DDBJ whole genome shotgun (WGS) entry which is preliminary data.</text>
</comment>
<dbReference type="EMBL" id="CALNXJ010000001">
    <property type="protein sequence ID" value="CAH3031611.1"/>
    <property type="molecule type" value="Genomic_DNA"/>
</dbReference>
<keyword evidence="4" id="KW-1185">Reference proteome</keyword>
<dbReference type="AlphaFoldDB" id="A0AAU9VN17"/>
<feature type="compositionally biased region" description="Basic and acidic residues" evidence="1">
    <location>
        <begin position="440"/>
        <end position="475"/>
    </location>
</feature>
<feature type="region of interest" description="Disordered" evidence="1">
    <location>
        <begin position="440"/>
        <end position="495"/>
    </location>
</feature>
<feature type="signal peptide" evidence="2">
    <location>
        <begin position="1"/>
        <end position="21"/>
    </location>
</feature>
<reference evidence="3 4" key="1">
    <citation type="submission" date="2022-05" db="EMBL/GenBank/DDBJ databases">
        <authorList>
            <consortium name="Genoscope - CEA"/>
            <person name="William W."/>
        </authorList>
    </citation>
    <scope>NUCLEOTIDE SEQUENCE [LARGE SCALE GENOMIC DNA]</scope>
</reference>
<evidence type="ECO:0000313" key="4">
    <source>
        <dbReference type="Proteomes" id="UP001159428"/>
    </source>
</evidence>
<evidence type="ECO:0000256" key="1">
    <source>
        <dbReference type="SAM" id="MobiDB-lite"/>
    </source>
</evidence>
<evidence type="ECO:0000313" key="3">
    <source>
        <dbReference type="EMBL" id="CAH3031611.1"/>
    </source>
</evidence>
<sequence>MLLVWFLKFLNLDKVTQRAFAEYLSKRNLVERVHAIENRVLSSHGPFCSAFCNKELIQCFWGIGAEDNFVFNDESCLKSFGLLSDERRREDDTTYKPVKNDILEYLENVWCVEKNFKGCYSEDYRTLTSLQTACIDKYSVSIYQENDDWRSKEPLERFDRQPLPDYQRWIESGELHYLSYEARRDFPRGPWDECSGLFLPEKVLDSAFRVLPSPLEEELRAIAYLAWISVEQASQFYASAQKQLSQQREEDLKQEAWNIERAGGMNPNLKKYELVQQIVESSGDAEKYVAMLSEKDLHDGSISSIPNGKTGLMKLSLAHLRAILRAHDVLEVGSNEELIVRVGLLKAGHQDAAFSRERLAILHQIATARELVRNQASSTRIICKRKFAHGKTEMLTAQNSCLQDLLQHSAPTIDATSSNRDPEVISAGLEIKLLEIEEKSRSNVDKERPAKSTNKDKTEAKDSKRIQSKINEKVRRSGRKRKEPAKVKDGSESPNFFTHVGTLVDVLWTEKDLEGTNWEPGWYRGEVQ</sequence>
<feature type="chain" id="PRO_5043583482" evidence="2">
    <location>
        <begin position="22"/>
        <end position="528"/>
    </location>
</feature>
<keyword evidence="2" id="KW-0732">Signal</keyword>